<dbReference type="Proteomes" id="UP000466442">
    <property type="component" value="Unassembled WGS sequence"/>
</dbReference>
<accession>A0A8S9XIV0</accession>
<gene>
    <name evidence="2" type="ORF">GE061_014664</name>
</gene>
<dbReference type="EMBL" id="WIXP02000006">
    <property type="protein sequence ID" value="KAF6208922.1"/>
    <property type="molecule type" value="Genomic_DNA"/>
</dbReference>
<name>A0A8S9XIV0_APOLU</name>
<proteinExistence type="predicted"/>
<evidence type="ECO:0000313" key="3">
    <source>
        <dbReference type="Proteomes" id="UP000466442"/>
    </source>
</evidence>
<evidence type="ECO:0000256" key="1">
    <source>
        <dbReference type="SAM" id="MobiDB-lite"/>
    </source>
</evidence>
<sequence>MIDIGSDVNTNYRTADDGQYLVCLVDKDKDTLQSSSENTQNRRMGASHSRYGRSTTMSESNSSQSVIVPLGAKPRSINLRGVNQGHGESPSAVMASGSAGSSELGDGSPLFAVAPPATVFVADSGEDPSEEYLTIFDDETGLALQDVNFHSCTSFPSGLGSRHQLQCPPDLQSSPSTPE</sequence>
<feature type="region of interest" description="Disordered" evidence="1">
    <location>
        <begin position="157"/>
        <end position="179"/>
    </location>
</feature>
<feature type="compositionally biased region" description="Low complexity" evidence="1">
    <location>
        <begin position="54"/>
        <end position="65"/>
    </location>
</feature>
<comment type="caution">
    <text evidence="2">The sequence shown here is derived from an EMBL/GenBank/DDBJ whole genome shotgun (WGS) entry which is preliminary data.</text>
</comment>
<evidence type="ECO:0000313" key="2">
    <source>
        <dbReference type="EMBL" id="KAF6208922.1"/>
    </source>
</evidence>
<organism evidence="2 3">
    <name type="scientific">Apolygus lucorum</name>
    <name type="common">Small green plant bug</name>
    <name type="synonym">Lygocoris lucorum</name>
    <dbReference type="NCBI Taxonomy" id="248454"/>
    <lineage>
        <taxon>Eukaryota</taxon>
        <taxon>Metazoa</taxon>
        <taxon>Ecdysozoa</taxon>
        <taxon>Arthropoda</taxon>
        <taxon>Hexapoda</taxon>
        <taxon>Insecta</taxon>
        <taxon>Pterygota</taxon>
        <taxon>Neoptera</taxon>
        <taxon>Paraneoptera</taxon>
        <taxon>Hemiptera</taxon>
        <taxon>Heteroptera</taxon>
        <taxon>Panheteroptera</taxon>
        <taxon>Cimicomorpha</taxon>
        <taxon>Miridae</taxon>
        <taxon>Mirini</taxon>
        <taxon>Apolygus</taxon>
    </lineage>
</organism>
<dbReference type="AlphaFoldDB" id="A0A8S9XIV0"/>
<protein>
    <submittedName>
        <fullName evidence="2">Uncharacterized protein</fullName>
    </submittedName>
</protein>
<keyword evidence="3" id="KW-1185">Reference proteome</keyword>
<feature type="compositionally biased region" description="Polar residues" evidence="1">
    <location>
        <begin position="32"/>
        <end position="42"/>
    </location>
</feature>
<reference evidence="2" key="1">
    <citation type="journal article" date="2021" name="Mol. Ecol. Resour.">
        <title>Apolygus lucorum genome provides insights into omnivorousness and mesophyll feeding.</title>
        <authorList>
            <person name="Liu Y."/>
            <person name="Liu H."/>
            <person name="Wang H."/>
            <person name="Huang T."/>
            <person name="Liu B."/>
            <person name="Yang B."/>
            <person name="Yin L."/>
            <person name="Li B."/>
            <person name="Zhang Y."/>
            <person name="Zhang S."/>
            <person name="Jiang F."/>
            <person name="Zhang X."/>
            <person name="Ren Y."/>
            <person name="Wang B."/>
            <person name="Wang S."/>
            <person name="Lu Y."/>
            <person name="Wu K."/>
            <person name="Fan W."/>
            <person name="Wang G."/>
        </authorList>
    </citation>
    <scope>NUCLEOTIDE SEQUENCE</scope>
    <source>
        <strain evidence="2">12Hb</strain>
    </source>
</reference>
<feature type="region of interest" description="Disordered" evidence="1">
    <location>
        <begin position="31"/>
        <end position="65"/>
    </location>
</feature>
<feature type="compositionally biased region" description="Low complexity" evidence="1">
    <location>
        <begin position="89"/>
        <end position="101"/>
    </location>
</feature>
<feature type="region of interest" description="Disordered" evidence="1">
    <location>
        <begin position="78"/>
        <end position="101"/>
    </location>
</feature>